<dbReference type="PANTHER" id="PTHR43280">
    <property type="entry name" value="ARAC-FAMILY TRANSCRIPTIONAL REGULATOR"/>
    <property type="match status" value="1"/>
</dbReference>
<sequence>MKPHLPIKYALLLLLLAQCLVSTANNPQETKDKQFNETYTKIATEIASKDLKKALKMSDSLLLVAPDDYHKMKCLMLLATLHQRSGNFAKALVCAADAEKLAPDDEKGNAFKVRIAGFLSTLYRDVNLTEQARKYLEIAETTNLKLQKSPATNISQALILQEKAYYAIEEDHDYKMGLQQLALAEKGFLEVQDQASKDVFLATNDQLSGLCYLNLKNYAMAKESLLSAITRLGSTESELKAFIYCGLGDVDVAEKRYQEALSNYKLAESYAHRSNNSNAKIALSKSMASYYTIMGDAKTALAYQNTYSNLSDERTLATKKISNQLLAELKEKENGNNRLTFLLAGASAILLVLLIVMWLFKNRKEKENRFKYEQLIKKMEALQQADKEPAHSLLPKAEPSELMSKESEDRLREGLNKLEEKHFFLQGDISLSGLASELNSNTRYVSYIINKYQEKDFNNYINGLRIDYALNDLRTNPMVRKYKIAYLAQKYGFSSHSKFGAIFKAITGISPSVFIENLDKDDKGKRIQLVTQEAS</sequence>
<keyword evidence="3" id="KW-0804">Transcription</keyword>
<keyword evidence="6" id="KW-0732">Signal</keyword>
<keyword evidence="5" id="KW-0812">Transmembrane</keyword>
<proteinExistence type="predicted"/>
<feature type="transmembrane region" description="Helical" evidence="5">
    <location>
        <begin position="339"/>
        <end position="360"/>
    </location>
</feature>
<evidence type="ECO:0000256" key="5">
    <source>
        <dbReference type="SAM" id="Phobius"/>
    </source>
</evidence>
<evidence type="ECO:0000256" key="6">
    <source>
        <dbReference type="SAM" id="SignalP"/>
    </source>
</evidence>
<keyword evidence="1" id="KW-0805">Transcription regulation</keyword>
<dbReference type="SUPFAM" id="SSF48452">
    <property type="entry name" value="TPR-like"/>
    <property type="match status" value="2"/>
</dbReference>
<dbReference type="SMART" id="SM00342">
    <property type="entry name" value="HTH_ARAC"/>
    <property type="match status" value="1"/>
</dbReference>
<feature type="chain" id="PRO_5046827101" evidence="6">
    <location>
        <begin position="25"/>
        <end position="535"/>
    </location>
</feature>
<dbReference type="PROSITE" id="PS01124">
    <property type="entry name" value="HTH_ARAC_FAMILY_2"/>
    <property type="match status" value="1"/>
</dbReference>
<evidence type="ECO:0000256" key="2">
    <source>
        <dbReference type="ARBA" id="ARBA00023125"/>
    </source>
</evidence>
<dbReference type="Gene3D" id="1.25.40.10">
    <property type="entry name" value="Tetratricopeptide repeat domain"/>
    <property type="match status" value="2"/>
</dbReference>
<dbReference type="Pfam" id="PF12833">
    <property type="entry name" value="HTH_18"/>
    <property type="match status" value="1"/>
</dbReference>
<protein>
    <submittedName>
        <fullName evidence="8">Helix-turn-helix domain-containing protein</fullName>
    </submittedName>
</protein>
<gene>
    <name evidence="8" type="ORF">VRU48_05640</name>
</gene>
<dbReference type="InterPro" id="IPR011990">
    <property type="entry name" value="TPR-like_helical_dom_sf"/>
</dbReference>
<dbReference type="Proteomes" id="UP001336835">
    <property type="component" value="Unassembled WGS sequence"/>
</dbReference>
<dbReference type="InterPro" id="IPR009057">
    <property type="entry name" value="Homeodomain-like_sf"/>
</dbReference>
<keyword evidence="9" id="KW-1185">Reference proteome</keyword>
<keyword evidence="5" id="KW-1133">Transmembrane helix</keyword>
<dbReference type="PANTHER" id="PTHR43280:SF2">
    <property type="entry name" value="HTH-TYPE TRANSCRIPTIONAL REGULATOR EXSA"/>
    <property type="match status" value="1"/>
</dbReference>
<dbReference type="EMBL" id="JAZDQT010000001">
    <property type="protein sequence ID" value="MEE1944580.1"/>
    <property type="molecule type" value="Genomic_DNA"/>
</dbReference>
<evidence type="ECO:0000313" key="9">
    <source>
        <dbReference type="Proteomes" id="UP001336835"/>
    </source>
</evidence>
<dbReference type="RefSeq" id="WP_330106948.1">
    <property type="nucleotide sequence ID" value="NZ_JAZDQT010000001.1"/>
</dbReference>
<evidence type="ECO:0000256" key="1">
    <source>
        <dbReference type="ARBA" id="ARBA00023015"/>
    </source>
</evidence>
<feature type="domain" description="HTH araC/xylS-type" evidence="7">
    <location>
        <begin position="409"/>
        <end position="517"/>
    </location>
</feature>
<dbReference type="SUPFAM" id="SSF46689">
    <property type="entry name" value="Homeodomain-like"/>
    <property type="match status" value="1"/>
</dbReference>
<evidence type="ECO:0000256" key="3">
    <source>
        <dbReference type="ARBA" id="ARBA00023163"/>
    </source>
</evidence>
<keyword evidence="2" id="KW-0238">DNA-binding</keyword>
<dbReference type="InterPro" id="IPR018060">
    <property type="entry name" value="HTH_AraC"/>
</dbReference>
<name>A0ABU7I542_9SPHI</name>
<accession>A0ABU7I542</accession>
<comment type="caution">
    <text evidence="8">The sequence shown here is derived from an EMBL/GenBank/DDBJ whole genome shotgun (WGS) entry which is preliminary data.</text>
</comment>
<feature type="region of interest" description="Disordered" evidence="4">
    <location>
        <begin position="386"/>
        <end position="406"/>
    </location>
</feature>
<reference evidence="8 9" key="1">
    <citation type="submission" date="2024-01" db="EMBL/GenBank/DDBJ databases">
        <title>Pedobacter sp. nov., isolated from fresh soil.</title>
        <authorList>
            <person name="Le N.T.T."/>
        </authorList>
    </citation>
    <scope>NUCLEOTIDE SEQUENCE [LARGE SCALE GENOMIC DNA]</scope>
    <source>
        <strain evidence="8 9">KR3-3</strain>
    </source>
</reference>
<evidence type="ECO:0000313" key="8">
    <source>
        <dbReference type="EMBL" id="MEE1944580.1"/>
    </source>
</evidence>
<evidence type="ECO:0000256" key="4">
    <source>
        <dbReference type="SAM" id="MobiDB-lite"/>
    </source>
</evidence>
<organism evidence="8 9">
    <name type="scientific">Pedobacter albus</name>
    <dbReference type="NCBI Taxonomy" id="3113905"/>
    <lineage>
        <taxon>Bacteria</taxon>
        <taxon>Pseudomonadati</taxon>
        <taxon>Bacteroidota</taxon>
        <taxon>Sphingobacteriia</taxon>
        <taxon>Sphingobacteriales</taxon>
        <taxon>Sphingobacteriaceae</taxon>
        <taxon>Pedobacter</taxon>
    </lineage>
</organism>
<dbReference type="Gene3D" id="1.10.10.60">
    <property type="entry name" value="Homeodomain-like"/>
    <property type="match status" value="2"/>
</dbReference>
<keyword evidence="5" id="KW-0472">Membrane</keyword>
<feature type="signal peptide" evidence="6">
    <location>
        <begin position="1"/>
        <end position="24"/>
    </location>
</feature>
<evidence type="ECO:0000259" key="7">
    <source>
        <dbReference type="PROSITE" id="PS01124"/>
    </source>
</evidence>